<name>A0A4U9CXM3_RAOTE</name>
<protein>
    <submittedName>
        <fullName evidence="1">Uncharacterized protein</fullName>
    </submittedName>
</protein>
<evidence type="ECO:0000313" key="1">
    <source>
        <dbReference type="EMBL" id="VTN09492.1"/>
    </source>
</evidence>
<organism evidence="1 2">
    <name type="scientific">Raoultella terrigena</name>
    <name type="common">Klebsiella terrigena</name>
    <dbReference type="NCBI Taxonomy" id="577"/>
    <lineage>
        <taxon>Bacteria</taxon>
        <taxon>Pseudomonadati</taxon>
        <taxon>Pseudomonadota</taxon>
        <taxon>Gammaproteobacteria</taxon>
        <taxon>Enterobacterales</taxon>
        <taxon>Enterobacteriaceae</taxon>
        <taxon>Klebsiella/Raoultella group</taxon>
        <taxon>Raoultella</taxon>
    </lineage>
</organism>
<sequence length="147" mass="17388">MDTNKFTRHDFSETAFTLMQIIGDNREYEAKIREDYYRSALLSLNQLNDLIAIDEEKTIENKRIVFTLGDSLSFNLELKNHFDKTAITLSCIEQDEYSKEFLSKDRNYTFTIDINGKLNDVDGALNRRHYHEHFTHIFTLLVEKIIK</sequence>
<gene>
    <name evidence="1" type="ORF">NCTC9185_01378</name>
</gene>
<dbReference type="AlphaFoldDB" id="A0A4U9CXM3"/>
<dbReference type="Proteomes" id="UP000339249">
    <property type="component" value="Unassembled WGS sequence"/>
</dbReference>
<accession>A0A4U9CXM3</accession>
<evidence type="ECO:0000313" key="2">
    <source>
        <dbReference type="Proteomes" id="UP000339249"/>
    </source>
</evidence>
<dbReference type="EMBL" id="CABDVU010000001">
    <property type="protein sequence ID" value="VTN09492.1"/>
    <property type="molecule type" value="Genomic_DNA"/>
</dbReference>
<proteinExistence type="predicted"/>
<reference evidence="1 2" key="1">
    <citation type="submission" date="2019-04" db="EMBL/GenBank/DDBJ databases">
        <authorList>
            <consortium name="Pathogen Informatics"/>
        </authorList>
    </citation>
    <scope>NUCLEOTIDE SEQUENCE [LARGE SCALE GENOMIC DNA]</scope>
    <source>
        <strain evidence="1 2">NCTC9185</strain>
    </source>
</reference>